<comment type="caution">
    <text evidence="1">The sequence shown here is derived from an EMBL/GenBank/DDBJ whole genome shotgun (WGS) entry which is preliminary data.</text>
</comment>
<accession>A0A1J4TB73</accession>
<sequence>MGNVFEIENCIPKRFYETLEKIICFIRKKMELLKKTAKKNLTSSNNASCAASLSNGLVTINNLSEFVPAGIYLEIKNGNEKVFAVTKVAGKIIWIKYIWPDLFHGQENFLKLTDEILIDYFFFKGKILKKENVAHGREKVCGLSQAMKTLIEVWAVLKNPKILETKKNYDPLGKLNIFNLCEKYWLKNFLPYQVYRLRHEFVWKILKEMYFNNFDIGIKKIYQEFGILKVDYISPILNELQSQIKRMLFVKPKIKLLTWLISQQEPEYVENLLYQIFQAQFGPKQISQEEIQKGIKLIQAVMESGVNSSKIALELRSAIIEMGGE</sequence>
<dbReference type="Proteomes" id="UP000183192">
    <property type="component" value="Unassembled WGS sequence"/>
</dbReference>
<dbReference type="AlphaFoldDB" id="A0A1J4TB73"/>
<dbReference type="EMBL" id="MNUU01000023">
    <property type="protein sequence ID" value="OIO08069.1"/>
    <property type="molecule type" value="Genomic_DNA"/>
</dbReference>
<reference evidence="1 2" key="1">
    <citation type="journal article" date="2016" name="Environ. Microbiol.">
        <title>Genomic resolution of a cold subsurface aquifer community provides metabolic insights for novel microbes adapted to high CO concentrations.</title>
        <authorList>
            <person name="Probst A.J."/>
            <person name="Castelle C.J."/>
            <person name="Singh A."/>
            <person name="Brown C.T."/>
            <person name="Anantharaman K."/>
            <person name="Sharon I."/>
            <person name="Hug L.A."/>
            <person name="Burstein D."/>
            <person name="Emerson J.B."/>
            <person name="Thomas B.C."/>
            <person name="Banfield J.F."/>
        </authorList>
    </citation>
    <scope>NUCLEOTIDE SEQUENCE [LARGE SCALE GENOMIC DNA]</scope>
    <source>
        <strain evidence="1">CG1_02_37_44</strain>
    </source>
</reference>
<evidence type="ECO:0000313" key="1">
    <source>
        <dbReference type="EMBL" id="OIO08069.1"/>
    </source>
</evidence>
<protein>
    <submittedName>
        <fullName evidence="1">Uncharacterized protein</fullName>
    </submittedName>
</protein>
<name>A0A1J4TB73_9BACT</name>
<proteinExistence type="predicted"/>
<gene>
    <name evidence="1" type="ORF">AUJ27_01345</name>
</gene>
<organism evidence="1 2">
    <name type="scientific">Candidatus Falkowbacteria bacterium CG1_02_37_44</name>
    <dbReference type="NCBI Taxonomy" id="1805146"/>
    <lineage>
        <taxon>Bacteria</taxon>
        <taxon>Candidatus Falkowiibacteriota</taxon>
    </lineage>
</organism>
<evidence type="ECO:0000313" key="2">
    <source>
        <dbReference type="Proteomes" id="UP000183192"/>
    </source>
</evidence>